<feature type="region of interest" description="Disordered" evidence="1">
    <location>
        <begin position="86"/>
        <end position="129"/>
    </location>
</feature>
<dbReference type="Proteomes" id="UP000192927">
    <property type="component" value="Unassembled WGS sequence"/>
</dbReference>
<organism evidence="2 3">
    <name type="scientific">Lasallia pustulata</name>
    <dbReference type="NCBI Taxonomy" id="136370"/>
    <lineage>
        <taxon>Eukaryota</taxon>
        <taxon>Fungi</taxon>
        <taxon>Dikarya</taxon>
        <taxon>Ascomycota</taxon>
        <taxon>Pezizomycotina</taxon>
        <taxon>Lecanoromycetes</taxon>
        <taxon>OSLEUM clade</taxon>
        <taxon>Umbilicariomycetidae</taxon>
        <taxon>Umbilicariales</taxon>
        <taxon>Umbilicariaceae</taxon>
        <taxon>Lasallia</taxon>
    </lineage>
</organism>
<accession>A0A1W5D023</accession>
<feature type="compositionally biased region" description="Basic residues" evidence="1">
    <location>
        <begin position="94"/>
        <end position="103"/>
    </location>
</feature>
<name>A0A1W5D023_9LECA</name>
<dbReference type="AlphaFoldDB" id="A0A1W5D023"/>
<evidence type="ECO:0000256" key="1">
    <source>
        <dbReference type="SAM" id="MobiDB-lite"/>
    </source>
</evidence>
<dbReference type="EMBL" id="FWEW01001058">
    <property type="protein sequence ID" value="SLM36370.1"/>
    <property type="molecule type" value="Genomic_DNA"/>
</dbReference>
<dbReference type="PANTHER" id="PTHR41807">
    <property type="entry name" value="GLUTATHIONE TRANSFERASE 3"/>
    <property type="match status" value="1"/>
</dbReference>
<protein>
    <submittedName>
        <fullName evidence="2">Uncharacterized protein</fullName>
    </submittedName>
</protein>
<keyword evidence="3" id="KW-1185">Reference proteome</keyword>
<evidence type="ECO:0000313" key="2">
    <source>
        <dbReference type="EMBL" id="SLM36370.1"/>
    </source>
</evidence>
<sequence length="129" mass="14587">MSAPSYWLQRQRKSDLQNLADQVGLKDYESLKKTELESALDEHMRANQTHLSQDPSFDPFYKRVHATASPLKKPALALIPRATAVAAVDTPKEKKPRPRRSLIKPRDAPTHPPYVLSAPSLPLPNRNRD</sequence>
<reference evidence="3" key="1">
    <citation type="submission" date="2017-03" db="EMBL/GenBank/DDBJ databases">
        <authorList>
            <person name="Sharma R."/>
            <person name="Thines M."/>
        </authorList>
    </citation>
    <scope>NUCLEOTIDE SEQUENCE [LARGE SCALE GENOMIC DNA]</scope>
</reference>
<proteinExistence type="predicted"/>
<dbReference type="PANTHER" id="PTHR41807:SF1">
    <property type="entry name" value="GLUTATHIONE TRANSFERASE 3"/>
    <property type="match status" value="1"/>
</dbReference>
<evidence type="ECO:0000313" key="3">
    <source>
        <dbReference type="Proteomes" id="UP000192927"/>
    </source>
</evidence>
<dbReference type="InterPro" id="IPR038872">
    <property type="entry name" value="Put_GTT3"/>
</dbReference>
<dbReference type="GO" id="GO:0016020">
    <property type="term" value="C:membrane"/>
    <property type="evidence" value="ECO:0007669"/>
    <property type="project" value="TreeGrafter"/>
</dbReference>